<comment type="caution">
    <text evidence="3">The sequence shown here is derived from an EMBL/GenBank/DDBJ whole genome shotgun (WGS) entry which is preliminary data.</text>
</comment>
<reference evidence="3" key="1">
    <citation type="submission" date="2021-06" db="EMBL/GenBank/DDBJ databases">
        <authorList>
            <person name="Kallberg Y."/>
            <person name="Tangrot J."/>
            <person name="Rosling A."/>
        </authorList>
    </citation>
    <scope>NUCLEOTIDE SEQUENCE</scope>
    <source>
        <strain evidence="3">CL551</strain>
    </source>
</reference>
<feature type="transmembrane region" description="Helical" evidence="1">
    <location>
        <begin position="42"/>
        <end position="61"/>
    </location>
</feature>
<keyword evidence="1" id="KW-0472">Membrane</keyword>
<sequence>YLVTAATFNFMFVESVNYPVSFNSPDKPKKANSTSNANVKNIAKGVCAAILIISGISFIYFSQFTYGLGSDSEVVSSKKWLDTWDFQYQAKKTNN</sequence>
<dbReference type="OrthoDB" id="292747at2759"/>
<protein>
    <submittedName>
        <fullName evidence="3">9511_t:CDS:1</fullName>
    </submittedName>
</protein>
<keyword evidence="1" id="KW-1133">Transmembrane helix</keyword>
<name>A0A9N9IBX7_9GLOM</name>
<dbReference type="Proteomes" id="UP000789342">
    <property type="component" value="Unassembled WGS sequence"/>
</dbReference>
<keyword evidence="4" id="KW-1185">Reference proteome</keyword>
<keyword evidence="1" id="KW-0812">Transmembrane</keyword>
<organism evidence="3 4">
    <name type="scientific">Acaulospora morrowiae</name>
    <dbReference type="NCBI Taxonomy" id="94023"/>
    <lineage>
        <taxon>Eukaryota</taxon>
        <taxon>Fungi</taxon>
        <taxon>Fungi incertae sedis</taxon>
        <taxon>Mucoromycota</taxon>
        <taxon>Glomeromycotina</taxon>
        <taxon>Glomeromycetes</taxon>
        <taxon>Diversisporales</taxon>
        <taxon>Acaulosporaceae</taxon>
        <taxon>Acaulospora</taxon>
    </lineage>
</organism>
<evidence type="ECO:0000256" key="1">
    <source>
        <dbReference type="SAM" id="Phobius"/>
    </source>
</evidence>
<dbReference type="InterPro" id="IPR032421">
    <property type="entry name" value="PMT_4TMC"/>
</dbReference>
<accession>A0A9N9IBX7</accession>
<dbReference type="EMBL" id="CAJVPV010025699">
    <property type="protein sequence ID" value="CAG8729608.1"/>
    <property type="molecule type" value="Genomic_DNA"/>
</dbReference>
<dbReference type="AlphaFoldDB" id="A0A9N9IBX7"/>
<dbReference type="Pfam" id="PF16192">
    <property type="entry name" value="PMT_4TMC"/>
    <property type="match status" value="1"/>
</dbReference>
<evidence type="ECO:0000313" key="4">
    <source>
        <dbReference type="Proteomes" id="UP000789342"/>
    </source>
</evidence>
<evidence type="ECO:0000313" key="3">
    <source>
        <dbReference type="EMBL" id="CAG8729608.1"/>
    </source>
</evidence>
<proteinExistence type="predicted"/>
<evidence type="ECO:0000259" key="2">
    <source>
        <dbReference type="Pfam" id="PF16192"/>
    </source>
</evidence>
<feature type="non-terminal residue" evidence="3">
    <location>
        <position position="1"/>
    </location>
</feature>
<feature type="domain" description="Protein O-mannosyl-transferase C-terminal four TM" evidence="2">
    <location>
        <begin position="2"/>
        <end position="84"/>
    </location>
</feature>
<gene>
    <name evidence="3" type="ORF">AMORRO_LOCUS13915</name>
</gene>